<dbReference type="Gene3D" id="3.40.50.1580">
    <property type="entry name" value="Nucleoside phosphorylase domain"/>
    <property type="match status" value="1"/>
</dbReference>
<name>A0A317Q9N1_9ENTR</name>
<dbReference type="Gene3D" id="3.40.50.2300">
    <property type="match status" value="1"/>
</dbReference>
<dbReference type="InterPro" id="IPR035994">
    <property type="entry name" value="Nucleoside_phosphorylase_sf"/>
</dbReference>
<dbReference type="PANTHER" id="PTHR46832:SF1">
    <property type="entry name" value="5'-METHYLTHIOADENOSINE_S-ADENOSYLHOMOCYSTEINE NUCLEOSIDASE"/>
    <property type="match status" value="1"/>
</dbReference>
<dbReference type="EMBL" id="QGTS01000001">
    <property type="protein sequence ID" value="PWW12864.1"/>
    <property type="molecule type" value="Genomic_DNA"/>
</dbReference>
<evidence type="ECO:0000313" key="3">
    <source>
        <dbReference type="EMBL" id="PWW12864.1"/>
    </source>
</evidence>
<dbReference type="GO" id="GO:0019284">
    <property type="term" value="P:L-methionine salvage from S-adenosylmethionine"/>
    <property type="evidence" value="ECO:0007669"/>
    <property type="project" value="TreeGrafter"/>
</dbReference>
<dbReference type="RefSeq" id="WP_110024669.1">
    <property type="nucleotide sequence ID" value="NZ_QGTS01000001.1"/>
</dbReference>
<dbReference type="SUPFAM" id="SSF52172">
    <property type="entry name" value="CheY-like"/>
    <property type="match status" value="1"/>
</dbReference>
<proteinExistence type="predicted"/>
<accession>A0A317Q9N1</accession>
<organism evidence="3 4">
    <name type="scientific">Mangrovibacter plantisponsor</name>
    <dbReference type="NCBI Taxonomy" id="451513"/>
    <lineage>
        <taxon>Bacteria</taxon>
        <taxon>Pseudomonadati</taxon>
        <taxon>Pseudomonadota</taxon>
        <taxon>Gammaproteobacteria</taxon>
        <taxon>Enterobacterales</taxon>
        <taxon>Enterobacteriaceae</taxon>
        <taxon>Mangrovibacter</taxon>
    </lineage>
</organism>
<dbReference type="GO" id="GO:0008930">
    <property type="term" value="F:methylthioadenosine nucleosidase activity"/>
    <property type="evidence" value="ECO:0007669"/>
    <property type="project" value="TreeGrafter"/>
</dbReference>
<feature type="domain" description="Nucleoside phosphorylase" evidence="2">
    <location>
        <begin position="143"/>
        <end position="352"/>
    </location>
</feature>
<evidence type="ECO:0000259" key="2">
    <source>
        <dbReference type="Pfam" id="PF01048"/>
    </source>
</evidence>
<dbReference type="Pfam" id="PF01048">
    <property type="entry name" value="PNP_UDP_1"/>
    <property type="match status" value="1"/>
</dbReference>
<dbReference type="GO" id="GO:0005829">
    <property type="term" value="C:cytosol"/>
    <property type="evidence" value="ECO:0007669"/>
    <property type="project" value="TreeGrafter"/>
</dbReference>
<dbReference type="InterPro" id="IPR011006">
    <property type="entry name" value="CheY-like_superfamily"/>
</dbReference>
<evidence type="ECO:0000256" key="1">
    <source>
        <dbReference type="ARBA" id="ARBA00022801"/>
    </source>
</evidence>
<keyword evidence="1" id="KW-0378">Hydrolase</keyword>
<gene>
    <name evidence="3" type="ORF">DES37_101441</name>
</gene>
<keyword evidence="4" id="KW-1185">Reference proteome</keyword>
<dbReference type="GO" id="GO:0009116">
    <property type="term" value="P:nucleoside metabolic process"/>
    <property type="evidence" value="ECO:0007669"/>
    <property type="project" value="InterPro"/>
</dbReference>
<dbReference type="OrthoDB" id="2988699at2"/>
<dbReference type="SUPFAM" id="SSF53167">
    <property type="entry name" value="Purine and uridine phosphorylases"/>
    <property type="match status" value="1"/>
</dbReference>
<dbReference type="GO" id="GO:0008782">
    <property type="term" value="F:adenosylhomocysteine nucleosidase activity"/>
    <property type="evidence" value="ECO:0007669"/>
    <property type="project" value="TreeGrafter"/>
</dbReference>
<dbReference type="AlphaFoldDB" id="A0A317Q9N1"/>
<evidence type="ECO:0000313" key="4">
    <source>
        <dbReference type="Proteomes" id="UP000246744"/>
    </source>
</evidence>
<dbReference type="PANTHER" id="PTHR46832">
    <property type="entry name" value="5'-METHYLTHIOADENOSINE/S-ADENOSYLHOMOCYSTEINE NUCLEOSIDASE"/>
    <property type="match status" value="1"/>
</dbReference>
<sequence>MNILIIEDNHQKLQSIKETITEELSERSITPSISIASDLAQAKRYICTTLYDLVIFDMFLPENSSSTNERDCSSELIQEFSISKNYQTEAIALTQFVISEIEDIQLFNLSGITVVHYAEDLNWKLALKQKINRASQKVRCDFLIFCALSSERGAYQETNCTLGNKKNIYGMNCQEVEIDGSRGFIITPRGMGLVNMAIISSKAIELFQPKIVAMSGICAGVQGESNFLDIIVGKTCWEYQTGKWKDGNFEQEPYYAELSRSLQVDLEQSSEDLETINHLRNNLYNSALKSMKIRIAPLSSGSAVIADSEMMKKIGMQHRKMAGLEMEMYSLYESAAQSLSSPLVFGAKAVVDLGGVDKNDDYQEDGCIISARYITLMLKEQLKKLKNHS</sequence>
<dbReference type="InterPro" id="IPR000845">
    <property type="entry name" value="Nucleoside_phosphorylase_d"/>
</dbReference>
<protein>
    <submittedName>
        <fullName evidence="3">Nucleoside phosphorylase</fullName>
    </submittedName>
</protein>
<comment type="caution">
    <text evidence="3">The sequence shown here is derived from an EMBL/GenBank/DDBJ whole genome shotgun (WGS) entry which is preliminary data.</text>
</comment>
<reference evidence="3 4" key="1">
    <citation type="submission" date="2018-05" db="EMBL/GenBank/DDBJ databases">
        <title>Genomic Encyclopedia of Type Strains, Phase IV (KMG-IV): sequencing the most valuable type-strain genomes for metagenomic binning, comparative biology and taxonomic classification.</title>
        <authorList>
            <person name="Goeker M."/>
        </authorList>
    </citation>
    <scope>NUCLEOTIDE SEQUENCE [LARGE SCALE GENOMIC DNA]</scope>
    <source>
        <strain evidence="3 4">DSM 19579</strain>
    </source>
</reference>
<dbReference type="Proteomes" id="UP000246744">
    <property type="component" value="Unassembled WGS sequence"/>
</dbReference>